<dbReference type="GO" id="GO:0015074">
    <property type="term" value="P:DNA integration"/>
    <property type="evidence" value="ECO:0007669"/>
    <property type="project" value="InterPro"/>
</dbReference>
<dbReference type="Proteomes" id="UP000218785">
    <property type="component" value="Chromosome"/>
</dbReference>
<dbReference type="InterPro" id="IPR013762">
    <property type="entry name" value="Integrase-like_cat_sf"/>
</dbReference>
<dbReference type="GO" id="GO:0003677">
    <property type="term" value="F:DNA binding"/>
    <property type="evidence" value="ECO:0007669"/>
    <property type="project" value="InterPro"/>
</dbReference>
<dbReference type="KEGG" id="ttq:NIES37_62780"/>
<organism evidence="3 4">
    <name type="scientific">Tolypothrix tenuis PCC 7101</name>
    <dbReference type="NCBI Taxonomy" id="231146"/>
    <lineage>
        <taxon>Bacteria</taxon>
        <taxon>Bacillati</taxon>
        <taxon>Cyanobacteriota</taxon>
        <taxon>Cyanophyceae</taxon>
        <taxon>Nostocales</taxon>
        <taxon>Tolypothrichaceae</taxon>
        <taxon>Tolypothrix</taxon>
    </lineage>
</organism>
<evidence type="ECO:0000259" key="2">
    <source>
        <dbReference type="PROSITE" id="PS51898"/>
    </source>
</evidence>
<dbReference type="InterPro" id="IPR011010">
    <property type="entry name" value="DNA_brk_join_enz"/>
</dbReference>
<dbReference type="PROSITE" id="PS51898">
    <property type="entry name" value="TYR_RECOMBINASE"/>
    <property type="match status" value="1"/>
</dbReference>
<keyword evidence="1" id="KW-0233">DNA recombination</keyword>
<dbReference type="RefSeq" id="WP_096582365.1">
    <property type="nucleotide sequence ID" value="NZ_CAWNJS010000001.1"/>
</dbReference>
<dbReference type="AlphaFoldDB" id="A0A1Z4N962"/>
<evidence type="ECO:0000313" key="4">
    <source>
        <dbReference type="Proteomes" id="UP000218785"/>
    </source>
</evidence>
<dbReference type="EMBL" id="AP018248">
    <property type="protein sequence ID" value="BAZ02266.1"/>
    <property type="molecule type" value="Genomic_DNA"/>
</dbReference>
<dbReference type="SUPFAM" id="SSF56349">
    <property type="entry name" value="DNA breaking-rejoining enzymes"/>
    <property type="match status" value="1"/>
</dbReference>
<gene>
    <name evidence="3" type="ORF">NIES37_62780</name>
</gene>
<protein>
    <submittedName>
        <fullName evidence="3">Integrase family protein</fullName>
    </submittedName>
</protein>
<feature type="domain" description="Tyr recombinase" evidence="2">
    <location>
        <begin position="191"/>
        <end position="357"/>
    </location>
</feature>
<proteinExistence type="predicted"/>
<dbReference type="Gene3D" id="1.10.443.10">
    <property type="entry name" value="Intergrase catalytic core"/>
    <property type="match status" value="1"/>
</dbReference>
<evidence type="ECO:0000256" key="1">
    <source>
        <dbReference type="ARBA" id="ARBA00023172"/>
    </source>
</evidence>
<dbReference type="InterPro" id="IPR002104">
    <property type="entry name" value="Integrase_catalytic"/>
</dbReference>
<keyword evidence="4" id="KW-1185">Reference proteome</keyword>
<evidence type="ECO:0000313" key="3">
    <source>
        <dbReference type="EMBL" id="BAZ02266.1"/>
    </source>
</evidence>
<name>A0A1Z4N962_9CYAN</name>
<dbReference type="GO" id="GO:0006310">
    <property type="term" value="P:DNA recombination"/>
    <property type="evidence" value="ECO:0007669"/>
    <property type="project" value="UniProtKB-KW"/>
</dbReference>
<sequence length="370" mass="43223">MSIEQRIKEANGRLQANSYKLKIEKIGNKLILRGILPPKPNSGKYIYHQQRISIASANFEGVRLAEKKAKKISIQLDNKEFDWADYLDIESLVKPKTIGMWLEALEKDYFSRRAKNYKSETTWYKDYEIVFRNLDVDNKLTPEIIKQVILSTQPDSRTRKRYCLALGVLARFAGVEFDPSLYMGNYSPKRRKPRELPTDKQISECFLTIDNPKWRWVFGMLATYGLRNHEVFFLDLDDLRDGNKVLTVLDGKTGFRRVWPFHPEWIDQFDLTSVKMPQINLNRTNTAIGGTVSQHFRRNQQIPFKVYDLRHCWAIRTLEYGIDVSLAAQQMGHSLQVHSTLYHTWITSAVHQRAFDLALQKSDRPKPPQI</sequence>
<accession>A0A1Z4N962</accession>
<reference evidence="3 4" key="1">
    <citation type="submission" date="2017-06" db="EMBL/GenBank/DDBJ databases">
        <title>Genome sequencing of cyanobaciteial culture collection at National Institute for Environmental Studies (NIES).</title>
        <authorList>
            <person name="Hirose Y."/>
            <person name="Shimura Y."/>
            <person name="Fujisawa T."/>
            <person name="Nakamura Y."/>
            <person name="Kawachi M."/>
        </authorList>
    </citation>
    <scope>NUCLEOTIDE SEQUENCE [LARGE SCALE GENOMIC DNA]</scope>
    <source>
        <strain evidence="3 4">NIES-37</strain>
    </source>
</reference>